<dbReference type="AlphaFoldDB" id="A0A0D8XMH9"/>
<dbReference type="Proteomes" id="UP000053766">
    <property type="component" value="Unassembled WGS sequence"/>
</dbReference>
<proteinExistence type="predicted"/>
<dbReference type="EMBL" id="KN716434">
    <property type="protein sequence ID" value="KJH45009.1"/>
    <property type="molecule type" value="Genomic_DNA"/>
</dbReference>
<organism evidence="1 2">
    <name type="scientific">Dictyocaulus viviparus</name>
    <name type="common">Bovine lungworm</name>
    <dbReference type="NCBI Taxonomy" id="29172"/>
    <lineage>
        <taxon>Eukaryota</taxon>
        <taxon>Metazoa</taxon>
        <taxon>Ecdysozoa</taxon>
        <taxon>Nematoda</taxon>
        <taxon>Chromadorea</taxon>
        <taxon>Rhabditida</taxon>
        <taxon>Rhabditina</taxon>
        <taxon>Rhabditomorpha</taxon>
        <taxon>Strongyloidea</taxon>
        <taxon>Metastrongylidae</taxon>
        <taxon>Dictyocaulus</taxon>
    </lineage>
</organism>
<gene>
    <name evidence="1" type="ORF">DICVIV_08964</name>
</gene>
<reference evidence="1 2" key="1">
    <citation type="submission" date="2013-11" db="EMBL/GenBank/DDBJ databases">
        <title>Draft genome of the bovine lungworm Dictyocaulus viviparus.</title>
        <authorList>
            <person name="Mitreva M."/>
        </authorList>
    </citation>
    <scope>NUCLEOTIDE SEQUENCE [LARGE SCALE GENOMIC DNA]</scope>
    <source>
        <strain evidence="1 2">HannoverDv2000</strain>
    </source>
</reference>
<reference evidence="2" key="2">
    <citation type="journal article" date="2016" name="Sci. Rep.">
        <title>Dictyocaulus viviparus genome, variome and transcriptome elucidate lungworm biology and support future intervention.</title>
        <authorList>
            <person name="McNulty S.N."/>
            <person name="Strube C."/>
            <person name="Rosa B.A."/>
            <person name="Martin J.C."/>
            <person name="Tyagi R."/>
            <person name="Choi Y.J."/>
            <person name="Wang Q."/>
            <person name="Hallsworth Pepin K."/>
            <person name="Zhang X."/>
            <person name="Ozersky P."/>
            <person name="Wilson R.K."/>
            <person name="Sternberg P.W."/>
            <person name="Gasser R.B."/>
            <person name="Mitreva M."/>
        </authorList>
    </citation>
    <scope>NUCLEOTIDE SEQUENCE [LARGE SCALE GENOMIC DNA]</scope>
    <source>
        <strain evidence="2">HannoverDv2000</strain>
    </source>
</reference>
<evidence type="ECO:0000313" key="2">
    <source>
        <dbReference type="Proteomes" id="UP000053766"/>
    </source>
</evidence>
<accession>A0A0D8XMH9</accession>
<dbReference type="STRING" id="29172.A0A0D8XMH9"/>
<protein>
    <submittedName>
        <fullName evidence="1">Uncharacterized protein</fullName>
    </submittedName>
</protein>
<sequence length="247" mass="27118">MSELESSMTVLTCQPPVPNQFSYNPAVNSIEQQSETVRYPASNRIVQNSGRNFEEKLSSLESISELKLLGSPEAIDTENDLAFTPYPGYIPPPPPPPTHHNVVQNSAKQVSVETNSMLDNVIDSFNRHAILSSPHQDFDNAIVSFSTPKHQSHNGSVRLCPSQIRSTSDFHACVQPIAFASSSGLSDSCEFEDGSHCRFQPASLLTHMGKFSSTAHYMTMTALSGRSLAIQPRGNFVYAFSQVINRV</sequence>
<evidence type="ECO:0000313" key="1">
    <source>
        <dbReference type="EMBL" id="KJH45009.1"/>
    </source>
</evidence>
<name>A0A0D8XMH9_DICVI</name>
<keyword evidence="2" id="KW-1185">Reference proteome</keyword>